<dbReference type="eggNOG" id="KOG0597">
    <property type="taxonomic scope" value="Eukaryota"/>
</dbReference>
<dbReference type="Proteomes" id="UP000000600">
    <property type="component" value="Unassembled WGS sequence"/>
</dbReference>
<dbReference type="InterPro" id="IPR008266">
    <property type="entry name" value="Tyr_kinase_AS"/>
</dbReference>
<protein>
    <recommendedName>
        <fullName evidence="5">Protein kinase domain-containing protein</fullName>
    </recommendedName>
</protein>
<dbReference type="CDD" id="cd14010">
    <property type="entry name" value="STKc_ULK4"/>
    <property type="match status" value="1"/>
</dbReference>
<name>A0CS53_PARTE</name>
<dbReference type="OrthoDB" id="266718at2759"/>
<dbReference type="FunFam" id="3.30.200.20:FF:000042">
    <property type="entry name" value="Aurora kinase A"/>
    <property type="match status" value="1"/>
</dbReference>
<dbReference type="SUPFAM" id="SSF48371">
    <property type="entry name" value="ARM repeat"/>
    <property type="match status" value="1"/>
</dbReference>
<dbReference type="InterPro" id="IPR011009">
    <property type="entry name" value="Kinase-like_dom_sf"/>
</dbReference>
<dbReference type="KEGG" id="ptm:GSPATT00009892001"/>
<dbReference type="SUPFAM" id="SSF56112">
    <property type="entry name" value="Protein kinase-like (PK-like)"/>
    <property type="match status" value="1"/>
</dbReference>
<dbReference type="Pfam" id="PF23606">
    <property type="entry name" value="HEAT_ULK4"/>
    <property type="match status" value="1"/>
</dbReference>
<dbReference type="InterPro" id="IPR016024">
    <property type="entry name" value="ARM-type_fold"/>
</dbReference>
<dbReference type="GO" id="GO:0008017">
    <property type="term" value="F:microtubule binding"/>
    <property type="evidence" value="ECO:0007669"/>
    <property type="project" value="InterPro"/>
</dbReference>
<evidence type="ECO:0000256" key="1">
    <source>
        <dbReference type="ARBA" id="ARBA00022741"/>
    </source>
</evidence>
<sequence>MNNYHIYDEIGKGKYSVVYKGRKKKTIEYMAVKSLEKSRRTKLLNEVKMFSGLKHPNILKFYHWYETRNHLWVILEYCPGGDLMALIEADQQGLQENIVLRFVRDMAAGLNYLHSKGIIYCDLRPSNVLFNEYGVAKLSDLGNAKRLVDMISATIGPDVEMSKRGSPYYMAPELFHEGGVYSFQSDLWALGCIAYELCIGQPPFQCSSFTELVELILNAEVKPLEVQCWDFIKGLLEKDPLKRWGWEKICKFLNIQYLNVPSQPHFETWCKKNNLVRVTPVQQNNKQVDIVRLSLNVHKNMLREDVPSSSQQQQYHKQISSNEKDFKLTNKDQEILIGSEQQQDDDEIDKQPDEFQTNVQSDLNSINSPHLQQKPFTIKKDSVHPSTQSLLNQSPIPGGITPQQKKANENDQLIPIDQLFTHSSDNSVKPIIGNREIEKSIDATFAKESLPFQYINADDVNRNIETDQIEYHFEQIYNSLQVAKQQEQLNILNYFEQIIQTSNAANRLINSAYVQLLLKLLTVSKLTQLKYRICCVLGLLLRHATVIEPEVSQHGIPEAMVEILNSKEQNNVRRKAAAALGEYLFYGATQMEEDPQNPYWKMSNISFNQLIKVIKSQNEDEIVKFYCIKTIENISSQSISIGQRFAKSEIVLMILQCFLSTKNDSLRISCAITLANLLMLDNQQVDVFMQNLGLKSLVSVFVFSHLVQIFLDNLQRVQQAMITIFNIHLLQSVSTQDSSSNNVSQLASNAVNKLLMEESQLIKGLVYLLDHGNAVSRGKAAIALMLMIKFNIVTLINLSEEQLRFYQILDKGLRDNNDYLKQCLQHLVQQLCDCTPIMITQINQSLTDSQLMEYSPKKTNGNYLNVLFQYSQTPVLQQSLFSSQYLPILTELLSLSKNKTQIQTTLLNIMSKMCTNSKILIKQQQVIIQQVLKNCIDYMVKQQSTETKFMFLKLIIDLLSALLQEEGIYDYPNFLKPYSNELNNIIITLILPLLKELFQEQPPLPFYALKLASILLTYNSLFLPHFKRYEVLQAILDMYKPDSNNITGHTLNIIQKIVEGSSIEDLKQFQIIDKSVQIFVQFTKQKQEWAFEDLSSIMVAITSKIINELQRGNNKIIVSPDNTLIPQPFPQEFLFFQDQFYFTLQYAQQLIGISTPGCQLTLFTYMLHLAYFYPGKLSQIRQQLFNQLIPLLCPQLNKRIIKLLHWMVVLNEQKPFKIEKKEILVQVLEKYQKEDKSIAMAAKDLMKYLL</sequence>
<dbReference type="InterPro" id="IPR044591">
    <property type="entry name" value="RUK"/>
</dbReference>
<dbReference type="PANTHER" id="PTHR46562:SF1">
    <property type="entry name" value="SERINE_THREONINE-PROTEIN KINASE ULK4"/>
    <property type="match status" value="1"/>
</dbReference>
<dbReference type="PROSITE" id="PS00109">
    <property type="entry name" value="PROTEIN_KINASE_TYR"/>
    <property type="match status" value="1"/>
</dbReference>
<dbReference type="GO" id="GO:0005524">
    <property type="term" value="F:ATP binding"/>
    <property type="evidence" value="ECO:0007669"/>
    <property type="project" value="UniProtKB-UniRule"/>
</dbReference>
<evidence type="ECO:0000313" key="6">
    <source>
        <dbReference type="EMBL" id="CAK73620.1"/>
    </source>
</evidence>
<dbReference type="AlphaFoldDB" id="A0CS53"/>
<dbReference type="HOGENOM" id="CLU_002110_0_0_1"/>
<evidence type="ECO:0000259" key="5">
    <source>
        <dbReference type="PROSITE" id="PS50011"/>
    </source>
</evidence>
<feature type="compositionally biased region" description="Polar residues" evidence="4">
    <location>
        <begin position="384"/>
        <end position="405"/>
    </location>
</feature>
<feature type="domain" description="Protein kinase" evidence="5">
    <location>
        <begin position="4"/>
        <end position="258"/>
    </location>
</feature>
<dbReference type="Gene3D" id="1.10.510.10">
    <property type="entry name" value="Transferase(Phosphotransferase) domain 1"/>
    <property type="match status" value="1"/>
</dbReference>
<dbReference type="InParanoid" id="A0CS53"/>
<dbReference type="GO" id="GO:0004672">
    <property type="term" value="F:protein kinase activity"/>
    <property type="evidence" value="ECO:0007669"/>
    <property type="project" value="InterPro"/>
</dbReference>
<keyword evidence="1 3" id="KW-0547">Nucleotide-binding</keyword>
<keyword evidence="2 3" id="KW-0067">ATP-binding</keyword>
<evidence type="ECO:0000256" key="4">
    <source>
        <dbReference type="SAM" id="MobiDB-lite"/>
    </source>
</evidence>
<dbReference type="PROSITE" id="PS00107">
    <property type="entry name" value="PROTEIN_KINASE_ATP"/>
    <property type="match status" value="1"/>
</dbReference>
<evidence type="ECO:0000256" key="3">
    <source>
        <dbReference type="PROSITE-ProRule" id="PRU10141"/>
    </source>
</evidence>
<dbReference type="EMBL" id="CT868163">
    <property type="protein sequence ID" value="CAK73620.1"/>
    <property type="molecule type" value="Genomic_DNA"/>
</dbReference>
<dbReference type="OMA" id="NWYETNN"/>
<keyword evidence="7" id="KW-1185">Reference proteome</keyword>
<proteinExistence type="predicted"/>
<dbReference type="Gene3D" id="1.25.10.10">
    <property type="entry name" value="Leucine-rich Repeat Variant"/>
    <property type="match status" value="3"/>
</dbReference>
<accession>A0CS53</accession>
<organism evidence="6 7">
    <name type="scientific">Paramecium tetraurelia</name>
    <dbReference type="NCBI Taxonomy" id="5888"/>
    <lineage>
        <taxon>Eukaryota</taxon>
        <taxon>Sar</taxon>
        <taxon>Alveolata</taxon>
        <taxon>Ciliophora</taxon>
        <taxon>Intramacronucleata</taxon>
        <taxon>Oligohymenophorea</taxon>
        <taxon>Peniculida</taxon>
        <taxon>Parameciidae</taxon>
        <taxon>Paramecium</taxon>
    </lineage>
</organism>
<dbReference type="InterPro" id="IPR011989">
    <property type="entry name" value="ARM-like"/>
</dbReference>
<reference evidence="6 7" key="1">
    <citation type="journal article" date="2006" name="Nature">
        <title>Global trends of whole-genome duplications revealed by the ciliate Paramecium tetraurelia.</title>
        <authorList>
            <consortium name="Genoscope"/>
            <person name="Aury J.-M."/>
            <person name="Jaillon O."/>
            <person name="Duret L."/>
            <person name="Noel B."/>
            <person name="Jubin C."/>
            <person name="Porcel B.M."/>
            <person name="Segurens B."/>
            <person name="Daubin V."/>
            <person name="Anthouard V."/>
            <person name="Aiach N."/>
            <person name="Arnaiz O."/>
            <person name="Billaut A."/>
            <person name="Beisson J."/>
            <person name="Blanc I."/>
            <person name="Bouhouche K."/>
            <person name="Camara F."/>
            <person name="Duharcourt S."/>
            <person name="Guigo R."/>
            <person name="Gogendeau D."/>
            <person name="Katinka M."/>
            <person name="Keller A.-M."/>
            <person name="Kissmehl R."/>
            <person name="Klotz C."/>
            <person name="Koll F."/>
            <person name="Le Moue A."/>
            <person name="Lepere C."/>
            <person name="Malinsky S."/>
            <person name="Nowacki M."/>
            <person name="Nowak J.K."/>
            <person name="Plattner H."/>
            <person name="Poulain J."/>
            <person name="Ruiz F."/>
            <person name="Serrano V."/>
            <person name="Zagulski M."/>
            <person name="Dessen P."/>
            <person name="Betermier M."/>
            <person name="Weissenbach J."/>
            <person name="Scarpelli C."/>
            <person name="Schachter V."/>
            <person name="Sperling L."/>
            <person name="Meyer E."/>
            <person name="Cohen J."/>
            <person name="Wincker P."/>
        </authorList>
    </citation>
    <scope>NUCLEOTIDE SEQUENCE [LARGE SCALE GENOMIC DNA]</scope>
    <source>
        <strain evidence="6 7">Stock d4-2</strain>
    </source>
</reference>
<gene>
    <name evidence="6" type="ORF">GSPATT00009892001</name>
</gene>
<dbReference type="InterPro" id="IPR000719">
    <property type="entry name" value="Prot_kinase_dom"/>
</dbReference>
<dbReference type="PANTHER" id="PTHR46562">
    <property type="entry name" value="SERINE/THREONINE-KINASE ULK4-LIKE PROTEIN-RELATED"/>
    <property type="match status" value="1"/>
</dbReference>
<dbReference type="RefSeq" id="XP_001441017.1">
    <property type="nucleotide sequence ID" value="XM_001440980.1"/>
</dbReference>
<dbReference type="InterPro" id="IPR017441">
    <property type="entry name" value="Protein_kinase_ATP_BS"/>
</dbReference>
<feature type="region of interest" description="Disordered" evidence="4">
    <location>
        <begin position="383"/>
        <end position="405"/>
    </location>
</feature>
<dbReference type="GeneID" id="5026802"/>
<feature type="binding site" evidence="3">
    <location>
        <position position="33"/>
    </location>
    <ligand>
        <name>ATP</name>
        <dbReference type="ChEBI" id="CHEBI:30616"/>
    </ligand>
</feature>
<evidence type="ECO:0000313" key="7">
    <source>
        <dbReference type="Proteomes" id="UP000000600"/>
    </source>
</evidence>
<dbReference type="PROSITE" id="PS50011">
    <property type="entry name" value="PROTEIN_KINASE_DOM"/>
    <property type="match status" value="1"/>
</dbReference>
<dbReference type="Pfam" id="PF00069">
    <property type="entry name" value="Pkinase"/>
    <property type="match status" value="1"/>
</dbReference>
<evidence type="ECO:0000256" key="2">
    <source>
        <dbReference type="ARBA" id="ARBA00022840"/>
    </source>
</evidence>
<dbReference type="InterPro" id="IPR056981">
    <property type="entry name" value="HEAT_ULK4_RUNKEL"/>
</dbReference>